<evidence type="ECO:0000313" key="1">
    <source>
        <dbReference type="EMBL" id="BCL62704.1"/>
    </source>
</evidence>
<dbReference type="Proteomes" id="UP000826725">
    <property type="component" value="Chromosome"/>
</dbReference>
<dbReference type="AlphaFoldDB" id="A0A8D5JIH7"/>
<keyword evidence="2" id="KW-1185">Reference proteome</keyword>
<dbReference type="RefSeq" id="WP_228855035.1">
    <property type="nucleotide sequence ID" value="NZ_AP024086.1"/>
</dbReference>
<name>A0A8D5JIH7_9BACT</name>
<sequence>MKKIVLPPELLKKLQEIYRKLEEEYDRVAGELVFSCRDCPDNCCDSYFLHHTYVEWAYLWMGLQKLEPESLAEIEMKAGEYIRCCAEAEARGERPQVMCPLNREGLCILYEHRMLVCRTHGVPARIRRPDGRVLHFPGCFHCQNIVEKIDTKTGDLSVDRTPMLHRLAQLEGELLDRRRHLLPKVKLTIAQMIIKGPPTIPSLFCERKNPAKSG</sequence>
<reference evidence="1" key="1">
    <citation type="submission" date="2020-09" db="EMBL/GenBank/DDBJ databases">
        <title>Desulfogranum mesoprofundum gen. nov., sp. nov., a novel mesophilic, sulfate-reducing chemolithoautotroph isolated from a deep-sea hydrothermal vent chimney in the Suiyo Seamount.</title>
        <authorList>
            <person name="Hashimoto Y."/>
            <person name="Nakagawa S."/>
        </authorList>
    </citation>
    <scope>NUCLEOTIDE SEQUENCE</scope>
    <source>
        <strain evidence="1">KT2</strain>
    </source>
</reference>
<dbReference type="KEGG" id="dbk:DGMP_33970"/>
<gene>
    <name evidence="1" type="ORF">DGMP_33970</name>
</gene>
<accession>A0A8D5JIH7</accession>
<evidence type="ECO:0008006" key="3">
    <source>
        <dbReference type="Google" id="ProtNLM"/>
    </source>
</evidence>
<proteinExistence type="predicted"/>
<evidence type="ECO:0000313" key="2">
    <source>
        <dbReference type="Proteomes" id="UP000826725"/>
    </source>
</evidence>
<dbReference type="EMBL" id="AP024086">
    <property type="protein sequence ID" value="BCL62704.1"/>
    <property type="molecule type" value="Genomic_DNA"/>
</dbReference>
<organism evidence="1 2">
    <name type="scientific">Desulfomarina profundi</name>
    <dbReference type="NCBI Taxonomy" id="2772557"/>
    <lineage>
        <taxon>Bacteria</taxon>
        <taxon>Pseudomonadati</taxon>
        <taxon>Thermodesulfobacteriota</taxon>
        <taxon>Desulfobulbia</taxon>
        <taxon>Desulfobulbales</taxon>
        <taxon>Desulfobulbaceae</taxon>
        <taxon>Desulfomarina</taxon>
    </lineage>
</organism>
<protein>
    <recommendedName>
        <fullName evidence="3">YkgJ family cysteine cluster protein</fullName>
    </recommendedName>
</protein>